<protein>
    <submittedName>
        <fullName evidence="1">Uncharacterized protein</fullName>
    </submittedName>
</protein>
<proteinExistence type="predicted"/>
<comment type="caution">
    <text evidence="1">The sequence shown here is derived from an EMBL/GenBank/DDBJ whole genome shotgun (WGS) entry which is preliminary data.</text>
</comment>
<sequence>MGAFINDGYTLDGYIAAMPDYELEAIRFKYRPAGGGEVTEFLTGEDTLPGQERAKRDSEFMRKHLVEWDLCDSAGKPVPITAENCHRVHRMVQAKIIDIITQFRMSDSVPGEPQTARMNLQEELGN</sequence>
<dbReference type="RefSeq" id="WP_146509569.1">
    <property type="nucleotide sequence ID" value="NZ_SIHI01000001.1"/>
</dbReference>
<dbReference type="AlphaFoldDB" id="A0A5C5X754"/>
<dbReference type="OrthoDB" id="286770at2"/>
<reference evidence="1 2" key="1">
    <citation type="submission" date="2019-02" db="EMBL/GenBank/DDBJ databases">
        <title>Deep-cultivation of Planctomycetes and their phenomic and genomic characterization uncovers novel biology.</title>
        <authorList>
            <person name="Wiegand S."/>
            <person name="Jogler M."/>
            <person name="Boedeker C."/>
            <person name="Pinto D."/>
            <person name="Vollmers J."/>
            <person name="Rivas-Marin E."/>
            <person name="Kohn T."/>
            <person name="Peeters S.H."/>
            <person name="Heuer A."/>
            <person name="Rast P."/>
            <person name="Oberbeckmann S."/>
            <person name="Bunk B."/>
            <person name="Jeske O."/>
            <person name="Meyerdierks A."/>
            <person name="Storesund J.E."/>
            <person name="Kallscheuer N."/>
            <person name="Luecker S."/>
            <person name="Lage O.M."/>
            <person name="Pohl T."/>
            <person name="Merkel B.J."/>
            <person name="Hornburger P."/>
            <person name="Mueller R.-W."/>
            <person name="Bruemmer F."/>
            <person name="Labrenz M."/>
            <person name="Spormann A.M."/>
            <person name="Op Den Camp H."/>
            <person name="Overmann J."/>
            <person name="Amann R."/>
            <person name="Jetten M.S.M."/>
            <person name="Mascher T."/>
            <person name="Medema M.H."/>
            <person name="Devos D.P."/>
            <person name="Kaster A.-K."/>
            <person name="Ovreas L."/>
            <person name="Rohde M."/>
            <person name="Galperin M.Y."/>
            <person name="Jogler C."/>
        </authorList>
    </citation>
    <scope>NUCLEOTIDE SEQUENCE [LARGE SCALE GENOMIC DNA]</scope>
    <source>
        <strain evidence="1 2">KOR42</strain>
    </source>
</reference>
<dbReference type="Proteomes" id="UP000317243">
    <property type="component" value="Unassembled WGS sequence"/>
</dbReference>
<evidence type="ECO:0000313" key="2">
    <source>
        <dbReference type="Proteomes" id="UP000317243"/>
    </source>
</evidence>
<dbReference type="EMBL" id="SIHI01000001">
    <property type="protein sequence ID" value="TWT58876.1"/>
    <property type="molecule type" value="Genomic_DNA"/>
</dbReference>
<evidence type="ECO:0000313" key="1">
    <source>
        <dbReference type="EMBL" id="TWT58876.1"/>
    </source>
</evidence>
<organism evidence="1 2">
    <name type="scientific">Thalassoglobus neptunius</name>
    <dbReference type="NCBI Taxonomy" id="1938619"/>
    <lineage>
        <taxon>Bacteria</taxon>
        <taxon>Pseudomonadati</taxon>
        <taxon>Planctomycetota</taxon>
        <taxon>Planctomycetia</taxon>
        <taxon>Planctomycetales</taxon>
        <taxon>Planctomycetaceae</taxon>
        <taxon>Thalassoglobus</taxon>
    </lineage>
</organism>
<gene>
    <name evidence="1" type="ORF">KOR42_22630</name>
</gene>
<name>A0A5C5X754_9PLAN</name>
<keyword evidence="2" id="KW-1185">Reference proteome</keyword>
<accession>A0A5C5X754</accession>